<gene>
    <name evidence="1" type="ORF">TSUD_220890</name>
</gene>
<dbReference type="AlphaFoldDB" id="A0A2Z6MYV4"/>
<reference evidence="2" key="1">
    <citation type="journal article" date="2017" name="Front. Plant Sci.">
        <title>Climate Clever Clovers: New Paradigm to Reduce the Environmental Footprint of Ruminants by Breeding Low Methanogenic Forages Utilizing Haplotype Variation.</title>
        <authorList>
            <person name="Kaur P."/>
            <person name="Appels R."/>
            <person name="Bayer P.E."/>
            <person name="Keeble-Gagnere G."/>
            <person name="Wang J."/>
            <person name="Hirakawa H."/>
            <person name="Shirasawa K."/>
            <person name="Vercoe P."/>
            <person name="Stefanova K."/>
            <person name="Durmic Z."/>
            <person name="Nichols P."/>
            <person name="Revell C."/>
            <person name="Isobe S.N."/>
            <person name="Edwards D."/>
            <person name="Erskine W."/>
        </authorList>
    </citation>
    <scope>NUCLEOTIDE SEQUENCE [LARGE SCALE GENOMIC DNA]</scope>
    <source>
        <strain evidence="2">cv. Daliak</strain>
    </source>
</reference>
<evidence type="ECO:0000313" key="1">
    <source>
        <dbReference type="EMBL" id="GAU37664.1"/>
    </source>
</evidence>
<sequence length="74" mass="8594">MDQTFGEKDFTTLLSLQGFVWFRKESARKESEGKKVKGKKDSRKWKDYLSCLVQVKVKGKKVKTFFSPVCLEGK</sequence>
<name>A0A2Z6MYV4_TRISU</name>
<organism evidence="1 2">
    <name type="scientific">Trifolium subterraneum</name>
    <name type="common">Subterranean clover</name>
    <dbReference type="NCBI Taxonomy" id="3900"/>
    <lineage>
        <taxon>Eukaryota</taxon>
        <taxon>Viridiplantae</taxon>
        <taxon>Streptophyta</taxon>
        <taxon>Embryophyta</taxon>
        <taxon>Tracheophyta</taxon>
        <taxon>Spermatophyta</taxon>
        <taxon>Magnoliopsida</taxon>
        <taxon>eudicotyledons</taxon>
        <taxon>Gunneridae</taxon>
        <taxon>Pentapetalae</taxon>
        <taxon>rosids</taxon>
        <taxon>fabids</taxon>
        <taxon>Fabales</taxon>
        <taxon>Fabaceae</taxon>
        <taxon>Papilionoideae</taxon>
        <taxon>50 kb inversion clade</taxon>
        <taxon>NPAAA clade</taxon>
        <taxon>Hologalegina</taxon>
        <taxon>IRL clade</taxon>
        <taxon>Trifolieae</taxon>
        <taxon>Trifolium</taxon>
    </lineage>
</organism>
<proteinExistence type="predicted"/>
<dbReference type="Proteomes" id="UP000242715">
    <property type="component" value="Unassembled WGS sequence"/>
</dbReference>
<protein>
    <submittedName>
        <fullName evidence="1">Uncharacterized protein</fullName>
    </submittedName>
</protein>
<dbReference type="EMBL" id="DF973683">
    <property type="protein sequence ID" value="GAU37664.1"/>
    <property type="molecule type" value="Genomic_DNA"/>
</dbReference>
<accession>A0A2Z6MYV4</accession>
<evidence type="ECO:0000313" key="2">
    <source>
        <dbReference type="Proteomes" id="UP000242715"/>
    </source>
</evidence>
<keyword evidence="2" id="KW-1185">Reference proteome</keyword>